<dbReference type="EMBL" id="GGFM01009632">
    <property type="protein sequence ID" value="MBW30383.1"/>
    <property type="molecule type" value="Transcribed_RNA"/>
</dbReference>
<proteinExistence type="predicted"/>
<evidence type="ECO:0000256" key="1">
    <source>
        <dbReference type="SAM" id="Phobius"/>
    </source>
</evidence>
<accession>A0A2M3ZPF3</accession>
<organism evidence="2">
    <name type="scientific">Anopheles braziliensis</name>
    <dbReference type="NCBI Taxonomy" id="58242"/>
    <lineage>
        <taxon>Eukaryota</taxon>
        <taxon>Metazoa</taxon>
        <taxon>Ecdysozoa</taxon>
        <taxon>Arthropoda</taxon>
        <taxon>Hexapoda</taxon>
        <taxon>Insecta</taxon>
        <taxon>Pterygota</taxon>
        <taxon>Neoptera</taxon>
        <taxon>Endopterygota</taxon>
        <taxon>Diptera</taxon>
        <taxon>Nematocera</taxon>
        <taxon>Culicoidea</taxon>
        <taxon>Culicidae</taxon>
        <taxon>Anophelinae</taxon>
        <taxon>Anopheles</taxon>
    </lineage>
</organism>
<sequence>MKPPAAAASAMALVVVALIYVSVAVFKGFVLSALTTGGQSFRRRRCVYECMVQLAFAALNLWALSSPVPLKVKAVPLSRKPICVV</sequence>
<keyword evidence="1" id="KW-0812">Transmembrane</keyword>
<name>A0A2M3ZPF3_9DIPT</name>
<dbReference type="AlphaFoldDB" id="A0A2M3ZPF3"/>
<evidence type="ECO:0000313" key="2">
    <source>
        <dbReference type="EMBL" id="MBW30383.1"/>
    </source>
</evidence>
<protein>
    <submittedName>
        <fullName evidence="2">Putative secreted peptide</fullName>
    </submittedName>
</protein>
<feature type="transmembrane region" description="Helical" evidence="1">
    <location>
        <begin position="6"/>
        <end position="34"/>
    </location>
</feature>
<keyword evidence="1" id="KW-1133">Transmembrane helix</keyword>
<keyword evidence="1" id="KW-0472">Membrane</keyword>
<reference evidence="2" key="1">
    <citation type="submission" date="2018-01" db="EMBL/GenBank/DDBJ databases">
        <title>An insight into the sialome of Amazonian anophelines.</title>
        <authorList>
            <person name="Ribeiro J.M."/>
            <person name="Scarpassa V."/>
            <person name="Calvo E."/>
        </authorList>
    </citation>
    <scope>NUCLEOTIDE SEQUENCE</scope>
    <source>
        <tissue evidence="2">Salivary glands</tissue>
    </source>
</reference>
<feature type="transmembrane region" description="Helical" evidence="1">
    <location>
        <begin position="46"/>
        <end position="64"/>
    </location>
</feature>